<dbReference type="PANTHER" id="PTHR10937">
    <property type="entry name" value="GLUCOSAMINE--FRUCTOSE-6-PHOSPHATE AMINOTRANSFERASE, ISOMERIZING"/>
    <property type="match status" value="1"/>
</dbReference>
<evidence type="ECO:0000256" key="7">
    <source>
        <dbReference type="ARBA" id="ARBA00022679"/>
    </source>
</evidence>
<dbReference type="GO" id="GO:0006002">
    <property type="term" value="P:fructose 6-phosphate metabolic process"/>
    <property type="evidence" value="ECO:0007669"/>
    <property type="project" value="TreeGrafter"/>
</dbReference>
<evidence type="ECO:0000256" key="4">
    <source>
        <dbReference type="ARBA" id="ARBA00016090"/>
    </source>
</evidence>
<feature type="domain" description="SIS" evidence="13">
    <location>
        <begin position="440"/>
        <end position="581"/>
    </location>
</feature>
<dbReference type="FunFam" id="3.40.50.10490:FF:000001">
    <property type="entry name" value="Glutamine--fructose-6-phosphate aminotransferase [isomerizing]"/>
    <property type="match status" value="1"/>
</dbReference>
<dbReference type="Pfam" id="PF13522">
    <property type="entry name" value="GATase_6"/>
    <property type="match status" value="1"/>
</dbReference>
<dbReference type="InterPro" id="IPR017932">
    <property type="entry name" value="GATase_2_dom"/>
</dbReference>
<dbReference type="EMBL" id="LYOS01000003">
    <property type="protein sequence ID" value="OFV67672.1"/>
    <property type="molecule type" value="Genomic_DNA"/>
</dbReference>
<keyword evidence="8" id="KW-0677">Repeat</keyword>
<evidence type="ECO:0000256" key="1">
    <source>
        <dbReference type="ARBA" id="ARBA00001031"/>
    </source>
</evidence>
<dbReference type="InterPro" id="IPR047084">
    <property type="entry name" value="GFAT_N"/>
</dbReference>
<dbReference type="Pfam" id="PF01380">
    <property type="entry name" value="SIS"/>
    <property type="match status" value="2"/>
</dbReference>
<dbReference type="GO" id="GO:0097367">
    <property type="term" value="F:carbohydrate derivative binding"/>
    <property type="evidence" value="ECO:0007669"/>
    <property type="project" value="InterPro"/>
</dbReference>
<dbReference type="GO" id="GO:0005737">
    <property type="term" value="C:cytoplasm"/>
    <property type="evidence" value="ECO:0007669"/>
    <property type="project" value="UniProtKB-SubCell"/>
</dbReference>
<keyword evidence="9" id="KW-0315">Glutamine amidotransferase</keyword>
<dbReference type="SUPFAM" id="SSF56235">
    <property type="entry name" value="N-terminal nucleophile aminohydrolases (Ntn hydrolases)"/>
    <property type="match status" value="1"/>
</dbReference>
<comment type="catalytic activity">
    <reaction evidence="1 11">
        <text>D-fructose 6-phosphate + L-glutamine = D-glucosamine 6-phosphate + L-glutamate</text>
        <dbReference type="Rhea" id="RHEA:13237"/>
        <dbReference type="ChEBI" id="CHEBI:29985"/>
        <dbReference type="ChEBI" id="CHEBI:58359"/>
        <dbReference type="ChEBI" id="CHEBI:58725"/>
        <dbReference type="ChEBI" id="CHEBI:61527"/>
        <dbReference type="EC" id="2.6.1.16"/>
    </reaction>
</comment>
<dbReference type="PROSITE" id="PS51464">
    <property type="entry name" value="SIS"/>
    <property type="match status" value="2"/>
</dbReference>
<dbReference type="PROSITE" id="PS51278">
    <property type="entry name" value="GATASE_TYPE_2"/>
    <property type="match status" value="1"/>
</dbReference>
<dbReference type="SUPFAM" id="SSF53697">
    <property type="entry name" value="SIS domain"/>
    <property type="match status" value="1"/>
</dbReference>
<reference evidence="14" key="1">
    <citation type="submission" date="2016-05" db="EMBL/GenBank/DDBJ databases">
        <title>Microbial consortia oxidize butane by reversing methanogenesis.</title>
        <authorList>
            <person name="Laso-Perez R."/>
            <person name="Richter M."/>
            <person name="Wegener G."/>
            <person name="Musat F."/>
        </authorList>
    </citation>
    <scope>NUCLEOTIDE SEQUENCE [LARGE SCALE GENOMIC DNA]</scope>
    <source>
        <strain evidence="14">BOX2</strain>
    </source>
</reference>
<dbReference type="GO" id="GO:0006047">
    <property type="term" value="P:UDP-N-acetylglucosamine metabolic process"/>
    <property type="evidence" value="ECO:0007669"/>
    <property type="project" value="TreeGrafter"/>
</dbReference>
<sequence>MCGIIGYLGYRRADEVITRGLKRMEYRGYDSWGIAVNNGGVLNVHKCTGSIGDTGMLDLGDSTIGIGHTRWATHGKPSDTNAHPHLDCKREIAVVHNGIIENFLLLREELSEEGHIFASETDTEVIAHLIEKNFDGNLENALLRSLKELKGSYAVVATGIGERKLVGARYKSPLVLGIGDGEYFLASDVTAVLEYTSRVAYLEDGDLVTITDSGYEITNNGVSVEREIELLPWDLDAAEKGGYEHFMLKEIHEIPRVVEDMLLEYVSDTIHLDVSFAAGISEIIFLACGTSYHAALIGKYLIEEEANIPVRVEYASEFNYHRTPMERTLVIGITQSGETADTLEALRGARSFGARVLVITNVLGSSATRIADEVIFTRAGPEIGVAATKTFIAQLIVIYLLASRLSMPAPDEMEKFITEFRMLPEKVQRILDDSEKIQRVGNILAGYDNMIYIGRGTGFPTALEGALKMKEISYIHAEGYPAGELKHGPFALLGAKTPVVACVVKDKTYDIMLNNLKEVKARGSLVVAIAEEDDPEVEKYVDLVVTTPTVESVFTPLTYSVAMQLLAYYTAARIGCAIDKPRNLAKSVTVE</sequence>
<accession>A0A1F2P9Q0</accession>
<dbReference type="InterPro" id="IPR035466">
    <property type="entry name" value="GlmS/AgaS_SIS"/>
</dbReference>
<dbReference type="CDD" id="cd05008">
    <property type="entry name" value="SIS_GlmS_GlmD_1"/>
    <property type="match status" value="1"/>
</dbReference>
<dbReference type="InterPro" id="IPR029055">
    <property type="entry name" value="Ntn_hydrolases_N"/>
</dbReference>
<dbReference type="FunFam" id="3.40.50.10490:FF:000002">
    <property type="entry name" value="Glutamine--fructose-6-phosphate aminotransferase [isomerizing]"/>
    <property type="match status" value="1"/>
</dbReference>
<name>A0A1F2P9Q0_9EURY</name>
<evidence type="ECO:0000256" key="9">
    <source>
        <dbReference type="ARBA" id="ARBA00022962"/>
    </source>
</evidence>
<dbReference type="AlphaFoldDB" id="A0A1F2P9Q0"/>
<evidence type="ECO:0000256" key="3">
    <source>
        <dbReference type="ARBA" id="ARBA00012916"/>
    </source>
</evidence>
<organism evidence="14 15">
    <name type="scientific">Candidatus Syntropharchaeum caldarium</name>
    <dbReference type="NCBI Taxonomy" id="1838285"/>
    <lineage>
        <taxon>Archaea</taxon>
        <taxon>Methanobacteriati</taxon>
        <taxon>Methanobacteriota</taxon>
        <taxon>Stenosarchaea group</taxon>
        <taxon>Methanomicrobia</taxon>
        <taxon>Methanosarcinales</taxon>
        <taxon>ANME-2 cluster</taxon>
        <taxon>Candidatus Syntropharchaeum</taxon>
    </lineage>
</organism>
<feature type="domain" description="Glutamine amidotransferase type-2" evidence="12">
    <location>
        <begin position="2"/>
        <end position="213"/>
    </location>
</feature>
<dbReference type="GO" id="GO:0006487">
    <property type="term" value="P:protein N-linked glycosylation"/>
    <property type="evidence" value="ECO:0007669"/>
    <property type="project" value="TreeGrafter"/>
</dbReference>
<dbReference type="InterPro" id="IPR001347">
    <property type="entry name" value="SIS_dom"/>
</dbReference>
<evidence type="ECO:0000256" key="5">
    <source>
        <dbReference type="ARBA" id="ARBA00022490"/>
    </source>
</evidence>
<evidence type="ECO:0000313" key="14">
    <source>
        <dbReference type="EMBL" id="OFV67672.1"/>
    </source>
</evidence>
<comment type="caution">
    <text evidence="14">The sequence shown here is derived from an EMBL/GenBank/DDBJ whole genome shotgun (WGS) entry which is preliminary data.</text>
</comment>
<dbReference type="PATRIC" id="fig|1838285.3.peg.1065"/>
<evidence type="ECO:0000256" key="11">
    <source>
        <dbReference type="HAMAP-Rule" id="MF_00164"/>
    </source>
</evidence>
<feature type="domain" description="SIS" evidence="13">
    <location>
        <begin position="272"/>
        <end position="411"/>
    </location>
</feature>
<dbReference type="GO" id="GO:0005975">
    <property type="term" value="P:carbohydrate metabolic process"/>
    <property type="evidence" value="ECO:0007669"/>
    <property type="project" value="UniProtKB-UniRule"/>
</dbReference>
<dbReference type="CDD" id="cd05009">
    <property type="entry name" value="SIS_GlmS_GlmD_2"/>
    <property type="match status" value="1"/>
</dbReference>
<dbReference type="FunFam" id="3.60.20.10:FF:000006">
    <property type="entry name" value="Glutamine--fructose-6-phosphate aminotransferase [isomerizing]"/>
    <property type="match status" value="1"/>
</dbReference>
<dbReference type="EC" id="2.6.1.16" evidence="3 11"/>
<dbReference type="Proteomes" id="UP000186940">
    <property type="component" value="Unassembled WGS sequence"/>
</dbReference>
<proteinExistence type="inferred from homology"/>
<dbReference type="HAMAP" id="MF_00164">
    <property type="entry name" value="GlmS"/>
    <property type="match status" value="1"/>
</dbReference>
<dbReference type="Gene3D" id="3.40.50.10490">
    <property type="entry name" value="Glucose-6-phosphate isomerase like protein, domain 1"/>
    <property type="match status" value="2"/>
</dbReference>
<keyword evidence="7 11" id="KW-0808">Transferase</keyword>
<keyword evidence="15" id="KW-1185">Reference proteome</keyword>
<dbReference type="PANTHER" id="PTHR10937:SF0">
    <property type="entry name" value="GLUTAMINE--FRUCTOSE-6-PHOSPHATE TRANSAMINASE (ISOMERIZING)"/>
    <property type="match status" value="1"/>
</dbReference>
<evidence type="ECO:0000256" key="2">
    <source>
        <dbReference type="ARBA" id="ARBA00004496"/>
    </source>
</evidence>
<dbReference type="Gene3D" id="3.60.20.10">
    <property type="entry name" value="Glutamine Phosphoribosylpyrophosphate, subunit 1, domain 1"/>
    <property type="match status" value="1"/>
</dbReference>
<dbReference type="InterPro" id="IPR046348">
    <property type="entry name" value="SIS_dom_sf"/>
</dbReference>
<dbReference type="InterPro" id="IPR005855">
    <property type="entry name" value="GFAT"/>
</dbReference>
<evidence type="ECO:0000256" key="6">
    <source>
        <dbReference type="ARBA" id="ARBA00022576"/>
    </source>
</evidence>
<feature type="active site" description="Nucleophile; for GATase activity" evidence="11">
    <location>
        <position position="2"/>
    </location>
</feature>
<feature type="initiator methionine" description="Removed" evidence="11">
    <location>
        <position position="1"/>
    </location>
</feature>
<dbReference type="CDD" id="cd00714">
    <property type="entry name" value="GFAT"/>
    <property type="match status" value="1"/>
</dbReference>
<evidence type="ECO:0000313" key="15">
    <source>
        <dbReference type="Proteomes" id="UP000186940"/>
    </source>
</evidence>
<dbReference type="NCBIfam" id="TIGR01135">
    <property type="entry name" value="glmS"/>
    <property type="match status" value="1"/>
</dbReference>
<evidence type="ECO:0000256" key="10">
    <source>
        <dbReference type="ARBA" id="ARBA00055466"/>
    </source>
</evidence>
<dbReference type="NCBIfam" id="NF001484">
    <property type="entry name" value="PRK00331.1"/>
    <property type="match status" value="1"/>
</dbReference>
<evidence type="ECO:0000259" key="13">
    <source>
        <dbReference type="PROSITE" id="PS51464"/>
    </source>
</evidence>
<dbReference type="InterPro" id="IPR035490">
    <property type="entry name" value="GlmS/FrlB_SIS"/>
</dbReference>
<feature type="active site" description="For Fru-6P isomerization activity" evidence="11">
    <location>
        <position position="586"/>
    </location>
</feature>
<comment type="subcellular location">
    <subcellularLocation>
        <location evidence="2 11">Cytoplasm</location>
    </subcellularLocation>
</comment>
<protein>
    <recommendedName>
        <fullName evidence="4 11">Glutamine--fructose-6-phosphate aminotransferase [isomerizing]</fullName>
        <ecNumber evidence="3 11">2.6.1.16</ecNumber>
    </recommendedName>
    <alternativeName>
        <fullName evidence="11">D-fructose-6-phosphate amidotransferase</fullName>
    </alternativeName>
    <alternativeName>
        <fullName evidence="11">GFAT</fullName>
    </alternativeName>
    <alternativeName>
        <fullName evidence="11">Glucosamine-6-phosphate synthase</fullName>
    </alternativeName>
    <alternativeName>
        <fullName evidence="11">Hexosephosphate aminotransferase</fullName>
    </alternativeName>
    <alternativeName>
        <fullName evidence="11">L-glutamine--D-fructose-6-phosphate amidotransferase</fullName>
    </alternativeName>
</protein>
<evidence type="ECO:0000256" key="8">
    <source>
        <dbReference type="ARBA" id="ARBA00022737"/>
    </source>
</evidence>
<gene>
    <name evidence="11" type="primary">glmS</name>
    <name evidence="14" type="ORF">SCAL_001047</name>
</gene>
<keyword evidence="6 11" id="KW-0032">Aminotransferase</keyword>
<comment type="function">
    <text evidence="10 11">Catalyzes the first step in hexosamine metabolism, converting fructose-6P into glucosamine-6P using glutamine as a nitrogen source.</text>
</comment>
<evidence type="ECO:0000259" key="12">
    <source>
        <dbReference type="PROSITE" id="PS51278"/>
    </source>
</evidence>
<dbReference type="GO" id="GO:0004360">
    <property type="term" value="F:glutamine-fructose-6-phosphate transaminase (isomerizing) activity"/>
    <property type="evidence" value="ECO:0007669"/>
    <property type="project" value="UniProtKB-UniRule"/>
</dbReference>
<dbReference type="STRING" id="1838285.SCAL_001047"/>
<dbReference type="GO" id="GO:0046349">
    <property type="term" value="P:amino sugar biosynthetic process"/>
    <property type="evidence" value="ECO:0007669"/>
    <property type="project" value="UniProtKB-ARBA"/>
</dbReference>
<comment type="subunit">
    <text evidence="11">Homodimer.</text>
</comment>
<keyword evidence="5 11" id="KW-0963">Cytoplasm</keyword>